<dbReference type="InterPro" id="IPR021527">
    <property type="entry name" value="DUF2795"/>
</dbReference>
<feature type="region of interest" description="Disordered" evidence="1">
    <location>
        <begin position="1"/>
        <end position="20"/>
    </location>
</feature>
<organism evidence="2 3">
    <name type="scientific">Streptomyces sparsogenes DSM 40356</name>
    <dbReference type="NCBI Taxonomy" id="1331668"/>
    <lineage>
        <taxon>Bacteria</taxon>
        <taxon>Bacillati</taxon>
        <taxon>Actinomycetota</taxon>
        <taxon>Actinomycetes</taxon>
        <taxon>Kitasatosporales</taxon>
        <taxon>Streptomycetaceae</taxon>
        <taxon>Streptomyces</taxon>
    </lineage>
</organism>
<reference evidence="2 3" key="1">
    <citation type="submission" date="2013-05" db="EMBL/GenBank/DDBJ databases">
        <title>Genome sequence of Streptomyces sparsogenes DSM 40356.</title>
        <authorList>
            <person name="Coyne S."/>
            <person name="Seebeck F.P."/>
        </authorList>
    </citation>
    <scope>NUCLEOTIDE SEQUENCE [LARGE SCALE GENOMIC DNA]</scope>
    <source>
        <strain evidence="2 3">DSM 40356</strain>
    </source>
</reference>
<name>A0A1R1S9G1_9ACTN</name>
<keyword evidence="3" id="KW-1185">Reference proteome</keyword>
<dbReference type="Pfam" id="PF11387">
    <property type="entry name" value="DUF2795"/>
    <property type="match status" value="1"/>
</dbReference>
<dbReference type="EMBL" id="ASQP01000435">
    <property type="protein sequence ID" value="OMI34868.1"/>
    <property type="molecule type" value="Genomic_DNA"/>
</dbReference>
<evidence type="ECO:0000313" key="3">
    <source>
        <dbReference type="Proteomes" id="UP000186168"/>
    </source>
</evidence>
<protein>
    <recommendedName>
        <fullName evidence="4">DUF2795 domain-containing protein</fullName>
    </recommendedName>
</protein>
<dbReference type="AlphaFoldDB" id="A0A1R1S9G1"/>
<evidence type="ECO:0000256" key="1">
    <source>
        <dbReference type="SAM" id="MobiDB-lite"/>
    </source>
</evidence>
<evidence type="ECO:0008006" key="4">
    <source>
        <dbReference type="Google" id="ProtNLM"/>
    </source>
</evidence>
<comment type="caution">
    <text evidence="2">The sequence shown here is derived from an EMBL/GenBank/DDBJ whole genome shotgun (WGS) entry which is preliminary data.</text>
</comment>
<evidence type="ECO:0000313" key="2">
    <source>
        <dbReference type="EMBL" id="OMI34868.1"/>
    </source>
</evidence>
<dbReference type="RefSeq" id="WP_065967015.1">
    <property type="nucleotide sequence ID" value="NZ_ASQP01000435.1"/>
</dbReference>
<dbReference type="Proteomes" id="UP000186168">
    <property type="component" value="Unassembled WGS sequence"/>
</dbReference>
<dbReference type="STRING" id="67365.GCA_001704635_02252"/>
<proteinExistence type="predicted"/>
<gene>
    <name evidence="2" type="ORF">SPAR_34356</name>
</gene>
<sequence>MAEIRPTDVQKALKGASYPADRESLTDLAKKNKADRKVVEEISHLKRDRYEGPNEVQKELYGS</sequence>
<accession>A0A1R1S9G1</accession>
<dbReference type="GeneID" id="96747093"/>